<keyword evidence="2" id="KW-1185">Reference proteome</keyword>
<accession>A0A1H8JU46</accession>
<dbReference type="Proteomes" id="UP000199300">
    <property type="component" value="Unassembled WGS sequence"/>
</dbReference>
<dbReference type="EMBL" id="FODJ01000002">
    <property type="protein sequence ID" value="SEN84243.1"/>
    <property type="molecule type" value="Genomic_DNA"/>
</dbReference>
<gene>
    <name evidence="1" type="ORF">SAMN04488134_10275</name>
</gene>
<proteinExistence type="predicted"/>
<protein>
    <submittedName>
        <fullName evidence="1">Uncharacterized protein</fullName>
    </submittedName>
</protein>
<dbReference type="STRING" id="872970.SAMN04488134_10275"/>
<evidence type="ECO:0000313" key="1">
    <source>
        <dbReference type="EMBL" id="SEN84243.1"/>
    </source>
</evidence>
<organism evidence="1 2">
    <name type="scientific">Amphibacillus marinus</name>
    <dbReference type="NCBI Taxonomy" id="872970"/>
    <lineage>
        <taxon>Bacteria</taxon>
        <taxon>Bacillati</taxon>
        <taxon>Bacillota</taxon>
        <taxon>Bacilli</taxon>
        <taxon>Bacillales</taxon>
        <taxon>Bacillaceae</taxon>
        <taxon>Amphibacillus</taxon>
    </lineage>
</organism>
<reference evidence="1 2" key="1">
    <citation type="submission" date="2016-10" db="EMBL/GenBank/DDBJ databases">
        <authorList>
            <person name="de Groot N.N."/>
        </authorList>
    </citation>
    <scope>NUCLEOTIDE SEQUENCE [LARGE SCALE GENOMIC DNA]</scope>
    <source>
        <strain evidence="1 2">CGMCC 1.10434</strain>
    </source>
</reference>
<sequence length="432" mass="50393">MEERLIVDKALQLGETWSGSIQVEEDGHYAIELIASANTNWQQLNNEGVMIRLYLNEAYQQDFIIFYGQTPFNYKQLLGSLPSGTHQLKLEACHPQAVQLPIVNVDSIIIKQLDYQSDEELALQYAPKLYGRAVYSDYDNLYTDIPLEMIYFIEEWAYGKVIEYHIVFSHEDEGTPAKLLMAKWGRLLDIEYMARVYLTEENKIDHIEYQGAEHEIKRYHGELIEDRRPILQTATCNGNFTDQITSDYSFSLLPSYHWQLSMEPREIVMEKFPYINDVMFWEANRQLAREQLTDLQNYLLVQASVWNIELGIPAIDFTCQLKNDITIYSSSLNKWRNNHFWAAYTGPYRHFTVAIPLPEQKRFSDMEKLSVRMINDAVPSVTVKGIKVLSYDQETGINVHLNETFQVQLTHEQSEQVIWRKTTGVSHYADNL</sequence>
<name>A0A1H8JU46_9BACI</name>
<dbReference type="OrthoDB" id="9807465at2"/>
<evidence type="ECO:0000313" key="2">
    <source>
        <dbReference type="Proteomes" id="UP000199300"/>
    </source>
</evidence>
<dbReference type="AlphaFoldDB" id="A0A1H8JU46"/>
<dbReference type="RefSeq" id="WP_091495170.1">
    <property type="nucleotide sequence ID" value="NZ_FODJ01000002.1"/>
</dbReference>